<dbReference type="PANTHER" id="PTHR12215">
    <property type="entry name" value="PHOSPHOPANTETHEINE TRANSFERASE"/>
    <property type="match status" value="1"/>
</dbReference>
<sequence>MPLFYQHNINQETKLGIWHIEEPESFFLQKVPLKRDVTHPFKRLQHLAGRYLLCYLFPEFPVEEIRVADTRQPFLASEKFHFSISHCGNYAAAIVSTNSRVGVDIELITPRIERLAPKFLNEEEVHFFNEDYGLFLEQWGLRGRVFQEFLTLIWNAKEAIFKWYGRGELDFRKHMKLEGNIHLDGDWIKLPFVFQKSKSIHLSVEGRIFEEQSLTLAWLLT</sequence>
<dbReference type="Gene3D" id="3.90.470.20">
    <property type="entry name" value="4'-phosphopantetheinyl transferase domain"/>
    <property type="match status" value="1"/>
</dbReference>
<accession>A0A8J2XRK7</accession>
<evidence type="ECO:0000256" key="2">
    <source>
        <dbReference type="ARBA" id="ARBA00022679"/>
    </source>
</evidence>
<reference evidence="4" key="2">
    <citation type="submission" date="2020-09" db="EMBL/GenBank/DDBJ databases">
        <authorList>
            <person name="Sun Q."/>
            <person name="Zhou Y."/>
        </authorList>
    </citation>
    <scope>NUCLEOTIDE SEQUENCE</scope>
    <source>
        <strain evidence="4">CGMCC 1.15448</strain>
    </source>
</reference>
<dbReference type="SUPFAM" id="SSF56214">
    <property type="entry name" value="4'-phosphopantetheinyl transferase"/>
    <property type="match status" value="2"/>
</dbReference>
<dbReference type="AlphaFoldDB" id="A0A8J2XRK7"/>
<proteinExistence type="inferred from homology"/>
<dbReference type="InterPro" id="IPR050559">
    <property type="entry name" value="P-Pant_transferase_sf"/>
</dbReference>
<dbReference type="Proteomes" id="UP000607559">
    <property type="component" value="Unassembled WGS sequence"/>
</dbReference>
<comment type="caution">
    <text evidence="4">The sequence shown here is derived from an EMBL/GenBank/DDBJ whole genome shotgun (WGS) entry which is preliminary data.</text>
</comment>
<reference evidence="4" key="1">
    <citation type="journal article" date="2014" name="Int. J. Syst. Evol. Microbiol.">
        <title>Complete genome sequence of Corynebacterium casei LMG S-19264T (=DSM 44701T), isolated from a smear-ripened cheese.</title>
        <authorList>
            <consortium name="US DOE Joint Genome Institute (JGI-PGF)"/>
            <person name="Walter F."/>
            <person name="Albersmeier A."/>
            <person name="Kalinowski J."/>
            <person name="Ruckert C."/>
        </authorList>
    </citation>
    <scope>NUCLEOTIDE SEQUENCE</scope>
    <source>
        <strain evidence="4">CGMCC 1.15448</strain>
    </source>
</reference>
<dbReference type="GO" id="GO:0008897">
    <property type="term" value="F:holo-[acyl-carrier-protein] synthase activity"/>
    <property type="evidence" value="ECO:0007669"/>
    <property type="project" value="InterPro"/>
</dbReference>
<dbReference type="GO" id="GO:0019878">
    <property type="term" value="P:lysine biosynthetic process via aminoadipic acid"/>
    <property type="evidence" value="ECO:0007669"/>
    <property type="project" value="TreeGrafter"/>
</dbReference>
<dbReference type="PANTHER" id="PTHR12215:SF10">
    <property type="entry name" value="L-AMINOADIPATE-SEMIALDEHYDE DEHYDROGENASE-PHOSPHOPANTETHEINYL TRANSFERASE"/>
    <property type="match status" value="1"/>
</dbReference>
<gene>
    <name evidence="4" type="ORF">GCM10011511_10740</name>
</gene>
<dbReference type="Pfam" id="PF01648">
    <property type="entry name" value="ACPS"/>
    <property type="match status" value="1"/>
</dbReference>
<dbReference type="EMBL" id="BMJC01000001">
    <property type="protein sequence ID" value="GGA89375.1"/>
    <property type="molecule type" value="Genomic_DNA"/>
</dbReference>
<dbReference type="InterPro" id="IPR008278">
    <property type="entry name" value="4-PPantetheinyl_Trfase_dom"/>
</dbReference>
<organism evidence="4 5">
    <name type="scientific">Puia dinghuensis</name>
    <dbReference type="NCBI Taxonomy" id="1792502"/>
    <lineage>
        <taxon>Bacteria</taxon>
        <taxon>Pseudomonadati</taxon>
        <taxon>Bacteroidota</taxon>
        <taxon>Chitinophagia</taxon>
        <taxon>Chitinophagales</taxon>
        <taxon>Chitinophagaceae</taxon>
        <taxon>Puia</taxon>
    </lineage>
</organism>
<keyword evidence="2" id="KW-0808">Transferase</keyword>
<name>A0A8J2XRK7_9BACT</name>
<dbReference type="InterPro" id="IPR037143">
    <property type="entry name" value="4-PPantetheinyl_Trfase_dom_sf"/>
</dbReference>
<keyword evidence="5" id="KW-1185">Reference proteome</keyword>
<feature type="domain" description="4'-phosphopantetheinyl transferase" evidence="3">
    <location>
        <begin position="100"/>
        <end position="172"/>
    </location>
</feature>
<comment type="similarity">
    <text evidence="1">Belongs to the P-Pant transferase superfamily. Gsp/Sfp/HetI/AcpT family.</text>
</comment>
<dbReference type="GO" id="GO:0000287">
    <property type="term" value="F:magnesium ion binding"/>
    <property type="evidence" value="ECO:0007669"/>
    <property type="project" value="InterPro"/>
</dbReference>
<evidence type="ECO:0000256" key="1">
    <source>
        <dbReference type="ARBA" id="ARBA00010990"/>
    </source>
</evidence>
<evidence type="ECO:0000259" key="3">
    <source>
        <dbReference type="Pfam" id="PF01648"/>
    </source>
</evidence>
<dbReference type="GO" id="GO:0005829">
    <property type="term" value="C:cytosol"/>
    <property type="evidence" value="ECO:0007669"/>
    <property type="project" value="TreeGrafter"/>
</dbReference>
<protein>
    <recommendedName>
        <fullName evidence="3">4'-phosphopantetheinyl transferase domain-containing protein</fullName>
    </recommendedName>
</protein>
<evidence type="ECO:0000313" key="4">
    <source>
        <dbReference type="EMBL" id="GGA89375.1"/>
    </source>
</evidence>
<evidence type="ECO:0000313" key="5">
    <source>
        <dbReference type="Proteomes" id="UP000607559"/>
    </source>
</evidence>
<dbReference type="RefSeq" id="WP_188929296.1">
    <property type="nucleotide sequence ID" value="NZ_BMJC01000001.1"/>
</dbReference>